<feature type="compositionally biased region" description="Pro residues" evidence="5">
    <location>
        <begin position="335"/>
        <end position="348"/>
    </location>
</feature>
<dbReference type="SMART" id="SM00354">
    <property type="entry name" value="HTH_LACI"/>
    <property type="match status" value="1"/>
</dbReference>
<dbReference type="SUPFAM" id="SSF47413">
    <property type="entry name" value="lambda repressor-like DNA-binding domains"/>
    <property type="match status" value="1"/>
</dbReference>
<evidence type="ECO:0000256" key="1">
    <source>
        <dbReference type="ARBA" id="ARBA00022491"/>
    </source>
</evidence>
<dbReference type="PANTHER" id="PTHR30146:SF148">
    <property type="entry name" value="HTH-TYPE TRANSCRIPTIONAL REPRESSOR PURR-RELATED"/>
    <property type="match status" value="1"/>
</dbReference>
<dbReference type="PANTHER" id="PTHR30146">
    <property type="entry name" value="LACI-RELATED TRANSCRIPTIONAL REPRESSOR"/>
    <property type="match status" value="1"/>
</dbReference>
<sequence>MPVKRQRRAPTQADVARRAGVSQATVSAVVNDRAASSRIPPETERLVRQAISELGYAANPAARSLKGKGNRLLGVHTFEAVFPISSRDFYHEFLIGVEEQAVAEGYDLVLFTSTEDHNGERRLYRDGTNRLNVADGSVLLGVTHDLSDLARLSRDGYPFVHIGRRAVPGADIAWVSADYTAGTGDAVRALTDAGHRRICYLGLTDRTEPLVDREAGYRAACVAAGLPPLPVLMNPGQLEQEWFDLVIASGVTAFVTEEESLTGRLGEFAARRGLRVPADLSVVTLRDTSGGPYPGVPWSSLGIPRNEIGRAAVRLLVETLAEPDAARERQVALPCAPPAPTTIAPPPTARRKGDS</sequence>
<reference evidence="7" key="1">
    <citation type="submission" date="2019-10" db="EMBL/GenBank/DDBJ databases">
        <title>Nonomuraea sp. nov., isolated from Phyllanthus amarus.</title>
        <authorList>
            <person name="Klykleung N."/>
            <person name="Tanasupawat S."/>
        </authorList>
    </citation>
    <scope>NUCLEOTIDE SEQUENCE [LARGE SCALE GENOMIC DNA]</scope>
    <source>
        <strain evidence="7">3MP-10</strain>
    </source>
</reference>
<evidence type="ECO:0000256" key="4">
    <source>
        <dbReference type="ARBA" id="ARBA00023163"/>
    </source>
</evidence>
<evidence type="ECO:0000259" key="6">
    <source>
        <dbReference type="PROSITE" id="PS50932"/>
    </source>
</evidence>
<keyword evidence="4" id="KW-0804">Transcription</keyword>
<dbReference type="RefSeq" id="WP_139667916.1">
    <property type="nucleotide sequence ID" value="NZ_VDLY02000007.1"/>
</dbReference>
<dbReference type="InterPro" id="IPR046335">
    <property type="entry name" value="LacI/GalR-like_sensor"/>
</dbReference>
<dbReference type="InterPro" id="IPR010982">
    <property type="entry name" value="Lambda_DNA-bd_dom_sf"/>
</dbReference>
<dbReference type="OrthoDB" id="9790412at2"/>
<feature type="region of interest" description="Disordered" evidence="5">
    <location>
        <begin position="330"/>
        <end position="355"/>
    </location>
</feature>
<keyword evidence="3 7" id="KW-0238">DNA-binding</keyword>
<dbReference type="GO" id="GO:0000976">
    <property type="term" value="F:transcription cis-regulatory region binding"/>
    <property type="evidence" value="ECO:0007669"/>
    <property type="project" value="TreeGrafter"/>
</dbReference>
<dbReference type="InterPro" id="IPR000843">
    <property type="entry name" value="HTH_LacI"/>
</dbReference>
<proteinExistence type="predicted"/>
<dbReference type="EMBL" id="VDLY02000007">
    <property type="protein sequence ID" value="KAB8165835.1"/>
    <property type="molecule type" value="Genomic_DNA"/>
</dbReference>
<gene>
    <name evidence="7" type="ORF">FH607_013015</name>
</gene>
<dbReference type="AlphaFoldDB" id="A0A5N6AC57"/>
<evidence type="ECO:0000313" key="7">
    <source>
        <dbReference type="EMBL" id="KAB8165835.1"/>
    </source>
</evidence>
<accession>A0A5N6AC57</accession>
<dbReference type="CDD" id="cd01392">
    <property type="entry name" value="HTH_LacI"/>
    <property type="match status" value="1"/>
</dbReference>
<evidence type="ECO:0000256" key="2">
    <source>
        <dbReference type="ARBA" id="ARBA00023015"/>
    </source>
</evidence>
<keyword evidence="2" id="KW-0805">Transcription regulation</keyword>
<dbReference type="GO" id="GO:0003700">
    <property type="term" value="F:DNA-binding transcription factor activity"/>
    <property type="evidence" value="ECO:0007669"/>
    <property type="project" value="TreeGrafter"/>
</dbReference>
<dbReference type="SUPFAM" id="SSF53822">
    <property type="entry name" value="Periplasmic binding protein-like I"/>
    <property type="match status" value="1"/>
</dbReference>
<dbReference type="Gene3D" id="3.40.50.2300">
    <property type="match status" value="2"/>
</dbReference>
<comment type="caution">
    <text evidence="7">The sequence shown here is derived from an EMBL/GenBank/DDBJ whole genome shotgun (WGS) entry which is preliminary data.</text>
</comment>
<dbReference type="CDD" id="cd06267">
    <property type="entry name" value="PBP1_LacI_sugar_binding-like"/>
    <property type="match status" value="1"/>
</dbReference>
<evidence type="ECO:0000313" key="8">
    <source>
        <dbReference type="Proteomes" id="UP000314251"/>
    </source>
</evidence>
<feature type="domain" description="HTH lacI-type" evidence="6">
    <location>
        <begin position="10"/>
        <end position="67"/>
    </location>
</feature>
<dbReference type="Pfam" id="PF13377">
    <property type="entry name" value="Peripla_BP_3"/>
    <property type="match status" value="1"/>
</dbReference>
<organism evidence="7 8">
    <name type="scientific">Streptomyces mimosae</name>
    <dbReference type="NCBI Taxonomy" id="2586635"/>
    <lineage>
        <taxon>Bacteria</taxon>
        <taxon>Bacillati</taxon>
        <taxon>Actinomycetota</taxon>
        <taxon>Actinomycetes</taxon>
        <taxon>Kitasatosporales</taxon>
        <taxon>Streptomycetaceae</taxon>
        <taxon>Streptomyces</taxon>
    </lineage>
</organism>
<evidence type="ECO:0000256" key="3">
    <source>
        <dbReference type="ARBA" id="ARBA00023125"/>
    </source>
</evidence>
<keyword evidence="1" id="KW-0678">Repressor</keyword>
<dbReference type="PROSITE" id="PS50932">
    <property type="entry name" value="HTH_LACI_2"/>
    <property type="match status" value="1"/>
</dbReference>
<dbReference type="Gene3D" id="1.10.260.40">
    <property type="entry name" value="lambda repressor-like DNA-binding domains"/>
    <property type="match status" value="1"/>
</dbReference>
<dbReference type="InterPro" id="IPR028082">
    <property type="entry name" value="Peripla_BP_I"/>
</dbReference>
<dbReference type="Pfam" id="PF00356">
    <property type="entry name" value="LacI"/>
    <property type="match status" value="1"/>
</dbReference>
<evidence type="ECO:0000256" key="5">
    <source>
        <dbReference type="SAM" id="MobiDB-lite"/>
    </source>
</evidence>
<keyword evidence="8" id="KW-1185">Reference proteome</keyword>
<protein>
    <submittedName>
        <fullName evidence="7">LacI family DNA-binding transcriptional regulator</fullName>
    </submittedName>
</protein>
<dbReference type="Proteomes" id="UP000314251">
    <property type="component" value="Unassembled WGS sequence"/>
</dbReference>
<name>A0A5N6AC57_9ACTN</name>